<comment type="subcellular location">
    <subcellularLocation>
        <location evidence="1">Endoplasmic reticulum membrane</location>
    </subcellularLocation>
</comment>
<gene>
    <name evidence="4" type="ORF">B296_00038922</name>
</gene>
<dbReference type="AlphaFoldDB" id="A0A426ZV11"/>
<dbReference type="Proteomes" id="UP000287651">
    <property type="component" value="Unassembled WGS sequence"/>
</dbReference>
<evidence type="ECO:0000256" key="3">
    <source>
        <dbReference type="ARBA" id="ARBA00023004"/>
    </source>
</evidence>
<organism evidence="4 5">
    <name type="scientific">Ensete ventricosum</name>
    <name type="common">Abyssinian banana</name>
    <name type="synonym">Musa ensete</name>
    <dbReference type="NCBI Taxonomy" id="4639"/>
    <lineage>
        <taxon>Eukaryota</taxon>
        <taxon>Viridiplantae</taxon>
        <taxon>Streptophyta</taxon>
        <taxon>Embryophyta</taxon>
        <taxon>Tracheophyta</taxon>
        <taxon>Spermatophyta</taxon>
        <taxon>Magnoliopsida</taxon>
        <taxon>Liliopsida</taxon>
        <taxon>Zingiberales</taxon>
        <taxon>Musaceae</taxon>
        <taxon>Ensete</taxon>
    </lineage>
</organism>
<evidence type="ECO:0000256" key="2">
    <source>
        <dbReference type="ARBA" id="ARBA00022723"/>
    </source>
</evidence>
<dbReference type="GO" id="GO:0046872">
    <property type="term" value="F:metal ion binding"/>
    <property type="evidence" value="ECO:0007669"/>
    <property type="project" value="UniProtKB-KW"/>
</dbReference>
<dbReference type="PANTHER" id="PTHR10869">
    <property type="entry name" value="PROLYL 4-HYDROXYLASE ALPHA SUBUNIT"/>
    <property type="match status" value="1"/>
</dbReference>
<evidence type="ECO:0008006" key="6">
    <source>
        <dbReference type="Google" id="ProtNLM"/>
    </source>
</evidence>
<dbReference type="PANTHER" id="PTHR10869:SF246">
    <property type="entry name" value="TRANSMEMBRANE PROLYL 4-HYDROXYLASE"/>
    <property type="match status" value="1"/>
</dbReference>
<evidence type="ECO:0000313" key="4">
    <source>
        <dbReference type="EMBL" id="RRT67790.1"/>
    </source>
</evidence>
<keyword evidence="2" id="KW-0479">Metal-binding</keyword>
<protein>
    <recommendedName>
        <fullName evidence="6">Fe2OG dioxygenase domain-containing protein</fullName>
    </recommendedName>
</protein>
<dbReference type="EMBL" id="AMZH03004910">
    <property type="protein sequence ID" value="RRT67790.1"/>
    <property type="molecule type" value="Genomic_DNA"/>
</dbReference>
<dbReference type="Gene3D" id="2.60.120.620">
    <property type="entry name" value="q2cbj1_9rhob like domain"/>
    <property type="match status" value="2"/>
</dbReference>
<sequence>MLQAFNILRYEIGQRYASHYDAFNPAEYGPQKSQRVCTKLCCGFSLLTGGNRKTSLHGSCSVVKGEKWVATKWIRDQIDK</sequence>
<reference evidence="4 5" key="1">
    <citation type="journal article" date="2014" name="Agronomy (Basel)">
        <title>A Draft Genome Sequence for Ensete ventricosum, the Drought-Tolerant Tree Against Hunger.</title>
        <authorList>
            <person name="Harrison J."/>
            <person name="Moore K.A."/>
            <person name="Paszkiewicz K."/>
            <person name="Jones T."/>
            <person name="Grant M."/>
            <person name="Ambacheew D."/>
            <person name="Muzemil S."/>
            <person name="Studholme D.J."/>
        </authorList>
    </citation>
    <scope>NUCLEOTIDE SEQUENCE [LARGE SCALE GENOMIC DNA]</scope>
</reference>
<name>A0A426ZV11_ENSVE</name>
<evidence type="ECO:0000313" key="5">
    <source>
        <dbReference type="Proteomes" id="UP000287651"/>
    </source>
</evidence>
<comment type="caution">
    <text evidence="4">The sequence shown here is derived from an EMBL/GenBank/DDBJ whole genome shotgun (WGS) entry which is preliminary data.</text>
</comment>
<evidence type="ECO:0000256" key="1">
    <source>
        <dbReference type="ARBA" id="ARBA00004586"/>
    </source>
</evidence>
<dbReference type="GO" id="GO:0004656">
    <property type="term" value="F:procollagen-proline 4-dioxygenase activity"/>
    <property type="evidence" value="ECO:0007669"/>
    <property type="project" value="TreeGrafter"/>
</dbReference>
<accession>A0A426ZV11</accession>
<dbReference type="GO" id="GO:0005789">
    <property type="term" value="C:endoplasmic reticulum membrane"/>
    <property type="evidence" value="ECO:0007669"/>
    <property type="project" value="UniProtKB-SubCell"/>
</dbReference>
<proteinExistence type="predicted"/>
<keyword evidence="3" id="KW-0408">Iron</keyword>
<dbReference type="InterPro" id="IPR045054">
    <property type="entry name" value="P4HA-like"/>
</dbReference>